<comment type="caution">
    <text evidence="1">The sequence shown here is derived from an EMBL/GenBank/DDBJ whole genome shotgun (WGS) entry which is preliminary data.</text>
</comment>
<dbReference type="EMBL" id="JAAAUY010000015">
    <property type="protein sequence ID" value="KAF9337849.1"/>
    <property type="molecule type" value="Genomic_DNA"/>
</dbReference>
<dbReference type="SUPFAM" id="SSF52047">
    <property type="entry name" value="RNI-like"/>
    <property type="match status" value="1"/>
</dbReference>
<protein>
    <submittedName>
        <fullName evidence="1">Uncharacterized protein</fullName>
    </submittedName>
</protein>
<sequence length="201" mass="22795">MHWLGLAAHRAPRLNNLEELTLCWTYLIVHKREREEICIDLASLLLFVKSFTNLNKMQILLGVVFDDITSTSPKPIDPSASNSELLSPVLPPPLWTSNLTGLGFYQLDSTAVLEKILTHTPALTSFSIAYMDEAGYITALKHNCPQLTSLHCPVKVYNIKAEDWTDFFRHMPKLEALRFDYSAVKLDDRAIFTLAENCPNF</sequence>
<dbReference type="InterPro" id="IPR032675">
    <property type="entry name" value="LRR_dom_sf"/>
</dbReference>
<name>A0A9P5SXP9_9FUNG</name>
<dbReference type="Proteomes" id="UP000696485">
    <property type="component" value="Unassembled WGS sequence"/>
</dbReference>
<accession>A0A9P5SXP9</accession>
<keyword evidence="2" id="KW-1185">Reference proteome</keyword>
<evidence type="ECO:0000313" key="2">
    <source>
        <dbReference type="Proteomes" id="UP000696485"/>
    </source>
</evidence>
<organism evidence="1 2">
    <name type="scientific">Podila minutissima</name>
    <dbReference type="NCBI Taxonomy" id="64525"/>
    <lineage>
        <taxon>Eukaryota</taxon>
        <taxon>Fungi</taxon>
        <taxon>Fungi incertae sedis</taxon>
        <taxon>Mucoromycota</taxon>
        <taxon>Mortierellomycotina</taxon>
        <taxon>Mortierellomycetes</taxon>
        <taxon>Mortierellales</taxon>
        <taxon>Mortierellaceae</taxon>
        <taxon>Podila</taxon>
    </lineage>
</organism>
<evidence type="ECO:0000313" key="1">
    <source>
        <dbReference type="EMBL" id="KAF9337849.1"/>
    </source>
</evidence>
<gene>
    <name evidence="1" type="ORF">BG006_002214</name>
</gene>
<proteinExistence type="predicted"/>
<dbReference type="AlphaFoldDB" id="A0A9P5SXP9"/>
<dbReference type="Gene3D" id="3.80.10.10">
    <property type="entry name" value="Ribonuclease Inhibitor"/>
    <property type="match status" value="1"/>
</dbReference>
<reference evidence="1" key="1">
    <citation type="journal article" date="2020" name="Fungal Divers.">
        <title>Resolving the Mortierellaceae phylogeny through synthesis of multi-gene phylogenetics and phylogenomics.</title>
        <authorList>
            <person name="Vandepol N."/>
            <person name="Liber J."/>
            <person name="Desiro A."/>
            <person name="Na H."/>
            <person name="Kennedy M."/>
            <person name="Barry K."/>
            <person name="Grigoriev I.V."/>
            <person name="Miller A.N."/>
            <person name="O'Donnell K."/>
            <person name="Stajich J.E."/>
            <person name="Bonito G."/>
        </authorList>
    </citation>
    <scope>NUCLEOTIDE SEQUENCE</scope>
    <source>
        <strain evidence="1">NVP1</strain>
    </source>
</reference>